<keyword evidence="2" id="KW-1185">Reference proteome</keyword>
<evidence type="ECO:0000313" key="1">
    <source>
        <dbReference type="EMBL" id="MFC4409926.1"/>
    </source>
</evidence>
<proteinExistence type="predicted"/>
<sequence>MALTSNILFLESNAKKPITHKKSNFSFNECPEIEATHVKIIRDQHKHYEKCNLIPGKIYRIERNTESEFLGEEMIRTENGGYLHSFSLFVKVMWIKKPFIEN</sequence>
<dbReference type="Proteomes" id="UP001595817">
    <property type="component" value="Unassembled WGS sequence"/>
</dbReference>
<reference evidence="2" key="1">
    <citation type="journal article" date="2019" name="Int. J. Syst. Evol. Microbiol.">
        <title>The Global Catalogue of Microorganisms (GCM) 10K type strain sequencing project: providing services to taxonomists for standard genome sequencing and annotation.</title>
        <authorList>
            <consortium name="The Broad Institute Genomics Platform"/>
            <consortium name="The Broad Institute Genome Sequencing Center for Infectious Disease"/>
            <person name="Wu L."/>
            <person name="Ma J."/>
        </authorList>
    </citation>
    <scope>NUCLEOTIDE SEQUENCE [LARGE SCALE GENOMIC DNA]</scope>
    <source>
        <strain evidence="2">CCUG 59778</strain>
    </source>
</reference>
<comment type="caution">
    <text evidence="1">The sequence shown here is derived from an EMBL/GenBank/DDBJ whole genome shotgun (WGS) entry which is preliminary data.</text>
</comment>
<evidence type="ECO:0000313" key="2">
    <source>
        <dbReference type="Proteomes" id="UP001595817"/>
    </source>
</evidence>
<dbReference type="RefSeq" id="WP_378153211.1">
    <property type="nucleotide sequence ID" value="NZ_JBHSEC010000006.1"/>
</dbReference>
<protein>
    <submittedName>
        <fullName evidence="1">Uncharacterized protein</fullName>
    </submittedName>
</protein>
<accession>A0ABV8X350</accession>
<organism evidence="1 2">
    <name type="scientific">Chungangia koreensis</name>
    <dbReference type="NCBI Taxonomy" id="752657"/>
    <lineage>
        <taxon>Bacteria</taxon>
        <taxon>Bacillati</taxon>
        <taxon>Bacillota</taxon>
        <taxon>Bacilli</taxon>
        <taxon>Lactobacillales</taxon>
        <taxon>Chungangia</taxon>
    </lineage>
</organism>
<name>A0ABV8X350_9LACT</name>
<gene>
    <name evidence="1" type="ORF">ACFOZY_05675</name>
</gene>
<dbReference type="EMBL" id="JBHSEC010000006">
    <property type="protein sequence ID" value="MFC4409926.1"/>
    <property type="molecule type" value="Genomic_DNA"/>
</dbReference>